<evidence type="ECO:0000256" key="2">
    <source>
        <dbReference type="SAM" id="MobiDB-lite"/>
    </source>
</evidence>
<dbReference type="InterPro" id="IPR044627">
    <property type="entry name" value="DHAR1/2/3/4"/>
</dbReference>
<dbReference type="GO" id="GO:0045174">
    <property type="term" value="F:glutathione dehydrogenase (ascorbate) activity"/>
    <property type="evidence" value="ECO:0007669"/>
    <property type="project" value="InterPro"/>
</dbReference>
<keyword evidence="4" id="KW-1185">Reference proteome</keyword>
<dbReference type="Proteomes" id="UP001314263">
    <property type="component" value="Unassembled WGS sequence"/>
</dbReference>
<dbReference type="EMBL" id="CAUYUE010000007">
    <property type="protein sequence ID" value="CAK0782833.1"/>
    <property type="molecule type" value="Genomic_DNA"/>
</dbReference>
<dbReference type="AlphaFoldDB" id="A0AAV1IAH6"/>
<feature type="compositionally biased region" description="Polar residues" evidence="2">
    <location>
        <begin position="160"/>
        <end position="171"/>
    </location>
</feature>
<reference evidence="3 4" key="1">
    <citation type="submission" date="2023-10" db="EMBL/GenBank/DDBJ databases">
        <authorList>
            <person name="Maclean D."/>
            <person name="Macfadyen A."/>
        </authorList>
    </citation>
    <scope>NUCLEOTIDE SEQUENCE [LARGE SCALE GENOMIC DNA]</scope>
</reference>
<dbReference type="GO" id="GO:0033355">
    <property type="term" value="P:ascorbate glutathione cycle"/>
    <property type="evidence" value="ECO:0007669"/>
    <property type="project" value="InterPro"/>
</dbReference>
<evidence type="ECO:0000313" key="3">
    <source>
        <dbReference type="EMBL" id="CAK0782833.1"/>
    </source>
</evidence>
<accession>A0AAV1IAH6</accession>
<comment type="caution">
    <text evidence="3">The sequence shown here is derived from an EMBL/GenBank/DDBJ whole genome shotgun (WGS) entry which is preliminary data.</text>
</comment>
<dbReference type="Gene3D" id="1.20.1050.10">
    <property type="match status" value="1"/>
</dbReference>
<evidence type="ECO:0000313" key="4">
    <source>
        <dbReference type="Proteomes" id="UP001314263"/>
    </source>
</evidence>
<organism evidence="3 4">
    <name type="scientific">Coccomyxa viridis</name>
    <dbReference type="NCBI Taxonomy" id="1274662"/>
    <lineage>
        <taxon>Eukaryota</taxon>
        <taxon>Viridiplantae</taxon>
        <taxon>Chlorophyta</taxon>
        <taxon>core chlorophytes</taxon>
        <taxon>Trebouxiophyceae</taxon>
        <taxon>Trebouxiophyceae incertae sedis</taxon>
        <taxon>Coccomyxaceae</taxon>
        <taxon>Coccomyxa</taxon>
    </lineage>
</organism>
<dbReference type="PANTHER" id="PTHR44420:SF2">
    <property type="entry name" value="GLUTATHIONE S-TRANSFERASE DHAR2-RELATED"/>
    <property type="match status" value="1"/>
</dbReference>
<dbReference type="GO" id="GO:0016740">
    <property type="term" value="F:transferase activity"/>
    <property type="evidence" value="ECO:0007669"/>
    <property type="project" value="UniProtKB-KW"/>
</dbReference>
<protein>
    <recommendedName>
        <fullName evidence="5">GST C-terminal domain-containing protein</fullName>
    </recommendedName>
</protein>
<feature type="region of interest" description="Disordered" evidence="2">
    <location>
        <begin position="191"/>
        <end position="212"/>
    </location>
</feature>
<evidence type="ECO:0000256" key="1">
    <source>
        <dbReference type="ARBA" id="ARBA00022679"/>
    </source>
</evidence>
<name>A0AAV1IAH6_9CHLO</name>
<dbReference type="PANTHER" id="PTHR44420">
    <property type="entry name" value="GLUTATHIONE S-TRANSFERASE DHAR2-RELATED"/>
    <property type="match status" value="1"/>
</dbReference>
<dbReference type="InterPro" id="IPR036282">
    <property type="entry name" value="Glutathione-S-Trfase_C_sf"/>
</dbReference>
<keyword evidence="1" id="KW-0808">Transferase</keyword>
<sequence length="212" mass="23360">MPAVADRSVAPSVWLGGLPDISAYLETRHPETPMGVIPQEWEASGDEIDVDGLWYSFLDYLASPAGSDGAAMQELERRLRAIKEHLSARGAGPYLQGADISAQDMCLAPRLHHILTALPFLKMRPAAEAPMFLLMKSWELPQELAPLSDYTARMRARDSWSGTSTPPSSIVDQWRDPGTKGCTMNDCRRAFSGQQARHARPPSYTQPPVESI</sequence>
<gene>
    <name evidence="3" type="ORF">CVIRNUC_006028</name>
</gene>
<dbReference type="SUPFAM" id="SSF47616">
    <property type="entry name" value="GST C-terminal domain-like"/>
    <property type="match status" value="1"/>
</dbReference>
<proteinExistence type="predicted"/>
<evidence type="ECO:0008006" key="5">
    <source>
        <dbReference type="Google" id="ProtNLM"/>
    </source>
</evidence>
<feature type="region of interest" description="Disordered" evidence="2">
    <location>
        <begin position="157"/>
        <end position="177"/>
    </location>
</feature>